<feature type="non-terminal residue" evidence="1">
    <location>
        <position position="120"/>
    </location>
</feature>
<evidence type="ECO:0000313" key="2">
    <source>
        <dbReference type="Proteomes" id="UP000789920"/>
    </source>
</evidence>
<comment type="caution">
    <text evidence="1">The sequence shown here is derived from an EMBL/GenBank/DDBJ whole genome shotgun (WGS) entry which is preliminary data.</text>
</comment>
<feature type="non-terminal residue" evidence="1">
    <location>
        <position position="1"/>
    </location>
</feature>
<evidence type="ECO:0000313" key="1">
    <source>
        <dbReference type="EMBL" id="CAG8841283.1"/>
    </source>
</evidence>
<protein>
    <submittedName>
        <fullName evidence="1">22898_t:CDS:1</fullName>
    </submittedName>
</protein>
<name>A0ACA9SIY7_9GLOM</name>
<accession>A0ACA9SIY7</accession>
<sequence>SRTMPNGYQSLIDNCLEENHYDAALDLLESCQSQHYHPPEQHIRRLMDIIASDQVDDYIASRAYKVLQHILQTSGNAAFQYIWTSEQIDTEEGTLWANYVNFWKFIEKQFTSLTKVNKDK</sequence>
<keyword evidence="2" id="KW-1185">Reference proteome</keyword>
<organism evidence="1 2">
    <name type="scientific">Racocetra persica</name>
    <dbReference type="NCBI Taxonomy" id="160502"/>
    <lineage>
        <taxon>Eukaryota</taxon>
        <taxon>Fungi</taxon>
        <taxon>Fungi incertae sedis</taxon>
        <taxon>Mucoromycota</taxon>
        <taxon>Glomeromycotina</taxon>
        <taxon>Glomeromycetes</taxon>
        <taxon>Diversisporales</taxon>
        <taxon>Gigasporaceae</taxon>
        <taxon>Racocetra</taxon>
    </lineage>
</organism>
<proteinExistence type="predicted"/>
<dbReference type="Proteomes" id="UP000789920">
    <property type="component" value="Unassembled WGS sequence"/>
</dbReference>
<reference evidence="1" key="1">
    <citation type="submission" date="2021-06" db="EMBL/GenBank/DDBJ databases">
        <authorList>
            <person name="Kallberg Y."/>
            <person name="Tangrot J."/>
            <person name="Rosling A."/>
        </authorList>
    </citation>
    <scope>NUCLEOTIDE SEQUENCE</scope>
    <source>
        <strain evidence="1">MA461A</strain>
    </source>
</reference>
<gene>
    <name evidence="1" type="ORF">RPERSI_LOCUS31805</name>
</gene>
<dbReference type="EMBL" id="CAJVQC010129796">
    <property type="protein sequence ID" value="CAG8841283.1"/>
    <property type="molecule type" value="Genomic_DNA"/>
</dbReference>